<reference evidence="4 5" key="1">
    <citation type="submission" date="2024-12" db="EMBL/GenBank/DDBJ databases">
        <title>The unique morphological basis and parallel evolutionary history of personate flowers in Penstemon.</title>
        <authorList>
            <person name="Depatie T.H."/>
            <person name="Wessinger C.A."/>
        </authorList>
    </citation>
    <scope>NUCLEOTIDE SEQUENCE [LARGE SCALE GENOMIC DNA]</scope>
    <source>
        <strain evidence="4">WTNN_2</strain>
        <tissue evidence="4">Leaf</tissue>
    </source>
</reference>
<keyword evidence="2" id="KW-0067">ATP-binding</keyword>
<dbReference type="PANTHER" id="PTHR15140">
    <property type="entry name" value="TUBULIN-SPECIFIC CHAPERONE E"/>
    <property type="match status" value="1"/>
</dbReference>
<evidence type="ECO:0000256" key="1">
    <source>
        <dbReference type="ARBA" id="ARBA00022741"/>
    </source>
</evidence>
<name>A0ABD3STI0_9LAMI</name>
<accession>A0ABD3STI0</accession>
<dbReference type="InterPro" id="IPR032675">
    <property type="entry name" value="LRR_dom_sf"/>
</dbReference>
<keyword evidence="5" id="KW-1185">Reference proteome</keyword>
<keyword evidence="1" id="KW-0547">Nucleotide-binding</keyword>
<sequence length="378" mass="44244">MEEVAQENLKDLIERNLISIEKLKINGKPKSCRIHDLVRDLCIKLEKKSFFINRPLSILSNYIEGEFNIMQSMPSNRSFICSADTEFDSKFKYGSELLRLLKPPQFCNDEFVDELTELPNLRWLKVPFIKSTTSISKLWNLQYLFVFEFWENHLPLYIWKMPQLRHLEVPSPSLPPLPGRTEMPVCVLKNLETLFVIENFRCDDEVLLRIPNLRKLKIHYEDDDEASDWSYYRLNNLVKMSKLETLSCEFEGISTETLVANLAFPMSLKKLSLSGCEIPWEHIEIIGPTWETIEDNFKKLEYLMIHWPVDLNEWIVEDANHFPSLRHLVLEGCKDLEEIPTCILDICSDGVVSSAKNIQDDNEIKLIINNTTRHAYDD</sequence>
<dbReference type="Gene3D" id="3.80.10.10">
    <property type="entry name" value="Ribonuclease Inhibitor"/>
    <property type="match status" value="1"/>
</dbReference>
<gene>
    <name evidence="4" type="ORF">ACJIZ3_016664</name>
</gene>
<evidence type="ECO:0000313" key="5">
    <source>
        <dbReference type="Proteomes" id="UP001634393"/>
    </source>
</evidence>
<dbReference type="AlphaFoldDB" id="A0ABD3STI0"/>
<dbReference type="PANTHER" id="PTHR15140:SF33">
    <property type="entry name" value="LATE BLIGHT RESISTANCE PROTEIN HOMOLOG R1A-3 ISOFORM X1"/>
    <property type="match status" value="1"/>
</dbReference>
<evidence type="ECO:0000259" key="3">
    <source>
        <dbReference type="Pfam" id="PF23559"/>
    </source>
</evidence>
<dbReference type="EMBL" id="JBJXBP010000005">
    <property type="protein sequence ID" value="KAL3827862.1"/>
    <property type="molecule type" value="Genomic_DNA"/>
</dbReference>
<evidence type="ECO:0000313" key="4">
    <source>
        <dbReference type="EMBL" id="KAL3827862.1"/>
    </source>
</evidence>
<proteinExistence type="predicted"/>
<comment type="caution">
    <text evidence="4">The sequence shown here is derived from an EMBL/GenBank/DDBJ whole genome shotgun (WGS) entry which is preliminary data.</text>
</comment>
<dbReference type="Proteomes" id="UP001634393">
    <property type="component" value="Unassembled WGS sequence"/>
</dbReference>
<dbReference type="Pfam" id="PF23559">
    <property type="entry name" value="WHD_DRP"/>
    <property type="match status" value="1"/>
</dbReference>
<evidence type="ECO:0000256" key="2">
    <source>
        <dbReference type="ARBA" id="ARBA00022840"/>
    </source>
</evidence>
<dbReference type="SUPFAM" id="SSF52047">
    <property type="entry name" value="RNI-like"/>
    <property type="match status" value="1"/>
</dbReference>
<feature type="domain" description="Disease resistance protein winged helix" evidence="3">
    <location>
        <begin position="1"/>
        <end position="42"/>
    </location>
</feature>
<organism evidence="4 5">
    <name type="scientific">Penstemon smallii</name>
    <dbReference type="NCBI Taxonomy" id="265156"/>
    <lineage>
        <taxon>Eukaryota</taxon>
        <taxon>Viridiplantae</taxon>
        <taxon>Streptophyta</taxon>
        <taxon>Embryophyta</taxon>
        <taxon>Tracheophyta</taxon>
        <taxon>Spermatophyta</taxon>
        <taxon>Magnoliopsida</taxon>
        <taxon>eudicotyledons</taxon>
        <taxon>Gunneridae</taxon>
        <taxon>Pentapetalae</taxon>
        <taxon>asterids</taxon>
        <taxon>lamiids</taxon>
        <taxon>Lamiales</taxon>
        <taxon>Plantaginaceae</taxon>
        <taxon>Cheloneae</taxon>
        <taxon>Penstemon</taxon>
    </lineage>
</organism>
<dbReference type="InterPro" id="IPR058922">
    <property type="entry name" value="WHD_DRP"/>
</dbReference>
<protein>
    <recommendedName>
        <fullName evidence="3">Disease resistance protein winged helix domain-containing protein</fullName>
    </recommendedName>
</protein>